<accession>A0ABW3TI46</accession>
<proteinExistence type="predicted"/>
<keyword evidence="3" id="KW-1185">Reference proteome</keyword>
<dbReference type="Gene3D" id="3.30.1050.10">
    <property type="entry name" value="SCP2 sterol-binding domain"/>
    <property type="match status" value="1"/>
</dbReference>
<reference evidence="3" key="1">
    <citation type="journal article" date="2019" name="Int. J. Syst. Evol. Microbiol.">
        <title>The Global Catalogue of Microorganisms (GCM) 10K type strain sequencing project: providing services to taxonomists for standard genome sequencing and annotation.</title>
        <authorList>
            <consortium name="The Broad Institute Genomics Platform"/>
            <consortium name="The Broad Institute Genome Sequencing Center for Infectious Disease"/>
            <person name="Wu L."/>
            <person name="Ma J."/>
        </authorList>
    </citation>
    <scope>NUCLEOTIDE SEQUENCE [LARGE SCALE GENOMIC DNA]</scope>
    <source>
        <strain evidence="3">CCUG 55328</strain>
    </source>
</reference>
<feature type="domain" description="SCP2" evidence="1">
    <location>
        <begin position="19"/>
        <end position="96"/>
    </location>
</feature>
<dbReference type="InterPro" id="IPR036527">
    <property type="entry name" value="SCP2_sterol-bd_dom_sf"/>
</dbReference>
<name>A0ABW3TI46_9RHOB</name>
<comment type="caution">
    <text evidence="2">The sequence shown here is derived from an EMBL/GenBank/DDBJ whole genome shotgun (WGS) entry which is preliminary data.</text>
</comment>
<protein>
    <submittedName>
        <fullName evidence="2">SCP2 sterol-binding domain-containing protein</fullName>
    </submittedName>
</protein>
<dbReference type="InterPro" id="IPR003033">
    <property type="entry name" value="SCP2_sterol-bd_dom"/>
</dbReference>
<dbReference type="Proteomes" id="UP001597151">
    <property type="component" value="Unassembled WGS sequence"/>
</dbReference>
<evidence type="ECO:0000313" key="2">
    <source>
        <dbReference type="EMBL" id="MFD1195687.1"/>
    </source>
</evidence>
<dbReference type="Pfam" id="PF02036">
    <property type="entry name" value="SCP2"/>
    <property type="match status" value="1"/>
</dbReference>
<dbReference type="SUPFAM" id="SSF55718">
    <property type="entry name" value="SCP-like"/>
    <property type="match status" value="1"/>
</dbReference>
<dbReference type="EMBL" id="JBHTKR010000005">
    <property type="protein sequence ID" value="MFD1195687.1"/>
    <property type="molecule type" value="Genomic_DNA"/>
</dbReference>
<organism evidence="2 3">
    <name type="scientific">Seohaeicola saemankumensis</name>
    <dbReference type="NCBI Taxonomy" id="481181"/>
    <lineage>
        <taxon>Bacteria</taxon>
        <taxon>Pseudomonadati</taxon>
        <taxon>Pseudomonadota</taxon>
        <taxon>Alphaproteobacteria</taxon>
        <taxon>Rhodobacterales</taxon>
        <taxon>Roseobacteraceae</taxon>
        <taxon>Seohaeicola</taxon>
    </lineage>
</organism>
<sequence>MSAILEDFIAFLGPRVTGQLQGTARLEIAGEGAVMLDTTGARAAIGDEAADVTLAATEQVFRSILSSEQNPAAALMMGKLKVKGSPQRALKVSAILIA</sequence>
<evidence type="ECO:0000259" key="1">
    <source>
        <dbReference type="Pfam" id="PF02036"/>
    </source>
</evidence>
<dbReference type="RefSeq" id="WP_380792800.1">
    <property type="nucleotide sequence ID" value="NZ_JBHTKR010000005.1"/>
</dbReference>
<gene>
    <name evidence="2" type="ORF">ACFQ3C_13515</name>
</gene>
<evidence type="ECO:0000313" key="3">
    <source>
        <dbReference type="Proteomes" id="UP001597151"/>
    </source>
</evidence>